<evidence type="ECO:0000313" key="3">
    <source>
        <dbReference type="EMBL" id="KKC99440.1"/>
    </source>
</evidence>
<evidence type="ECO:0000313" key="4">
    <source>
        <dbReference type="Proteomes" id="UP000033633"/>
    </source>
</evidence>
<protein>
    <submittedName>
        <fullName evidence="3">Plasmid stabilization protein</fullName>
    </submittedName>
</protein>
<organism evidence="3 4">
    <name type="scientific">Photobacterium halotolerans</name>
    <dbReference type="NCBI Taxonomy" id="265726"/>
    <lineage>
        <taxon>Bacteria</taxon>
        <taxon>Pseudomonadati</taxon>
        <taxon>Pseudomonadota</taxon>
        <taxon>Gammaproteobacteria</taxon>
        <taxon>Vibrionales</taxon>
        <taxon>Vibrionaceae</taxon>
        <taxon>Photobacterium</taxon>
    </lineage>
</organism>
<dbReference type="PATRIC" id="fig|265726.11.peg.663"/>
<dbReference type="Gene3D" id="3.30.2310.20">
    <property type="entry name" value="RelE-like"/>
    <property type="match status" value="1"/>
</dbReference>
<dbReference type="STRING" id="265726.KY46_12315"/>
<keyword evidence="4" id="KW-1185">Reference proteome</keyword>
<evidence type="ECO:0000256" key="2">
    <source>
        <dbReference type="ARBA" id="ARBA00022649"/>
    </source>
</evidence>
<comment type="similarity">
    <text evidence="1">Belongs to the RelE toxin family.</text>
</comment>
<dbReference type="PANTHER" id="PTHR33755:SF5">
    <property type="entry name" value="TYPE II TOXIN-ANTITOXIN SYSTEM RELE_PARE FAMILY TOXIN"/>
    <property type="match status" value="1"/>
</dbReference>
<reference evidence="3 4" key="1">
    <citation type="submission" date="2014-12" db="EMBL/GenBank/DDBJ databases">
        <title>Mercury Reductase activity and rhizosphere competence traits in the genome of root associated Photobacterium halotolerans MELD1.</title>
        <authorList>
            <person name="Mathew D.C."/>
            <person name="Huang C.-C."/>
        </authorList>
    </citation>
    <scope>NUCLEOTIDE SEQUENCE [LARGE SCALE GENOMIC DNA]</scope>
    <source>
        <strain evidence="3 4">MELD1</strain>
    </source>
</reference>
<dbReference type="PANTHER" id="PTHR33755">
    <property type="entry name" value="TOXIN PARE1-RELATED"/>
    <property type="match status" value="1"/>
</dbReference>
<evidence type="ECO:0000256" key="1">
    <source>
        <dbReference type="ARBA" id="ARBA00006226"/>
    </source>
</evidence>
<keyword evidence="2" id="KW-1277">Toxin-antitoxin system</keyword>
<accession>A0A0F5VB91</accession>
<gene>
    <name evidence="3" type="ORF">KY46_12315</name>
</gene>
<dbReference type="EMBL" id="JWYV01000010">
    <property type="protein sequence ID" value="KKC99440.1"/>
    <property type="molecule type" value="Genomic_DNA"/>
</dbReference>
<dbReference type="RefSeq" id="WP_046220945.1">
    <property type="nucleotide sequence ID" value="NZ_JWYV01000010.1"/>
</dbReference>
<dbReference type="InterPro" id="IPR035093">
    <property type="entry name" value="RelE/ParE_toxin_dom_sf"/>
</dbReference>
<name>A0A0F5VB91_9GAMM</name>
<dbReference type="AlphaFoldDB" id="A0A0F5VB91"/>
<dbReference type="Pfam" id="PF05016">
    <property type="entry name" value="ParE_toxin"/>
    <property type="match status" value="1"/>
</dbReference>
<sequence length="95" mass="11074">MKVVWSPLALQKLGDVAEFISLDNPSAAEKWVNDVFDKTKLLGRMPEMGRFVPEIPHTNYREIIFGHYRIIYSLGHEIRVLTIRNCRQMLSEEDV</sequence>
<dbReference type="OrthoDB" id="9798046at2"/>
<proteinExistence type="inferred from homology"/>
<comment type="caution">
    <text evidence="3">The sequence shown here is derived from an EMBL/GenBank/DDBJ whole genome shotgun (WGS) entry which is preliminary data.</text>
</comment>
<dbReference type="InterPro" id="IPR007712">
    <property type="entry name" value="RelE/ParE_toxin"/>
</dbReference>
<dbReference type="InterPro" id="IPR051803">
    <property type="entry name" value="TA_system_RelE-like_toxin"/>
</dbReference>
<dbReference type="Proteomes" id="UP000033633">
    <property type="component" value="Unassembled WGS sequence"/>
</dbReference>